<dbReference type="RefSeq" id="WP_270041395.1">
    <property type="nucleotide sequence ID" value="NZ_JAPDOD010000016.1"/>
</dbReference>
<dbReference type="AlphaFoldDB" id="A0A9X3MZ59"/>
<protein>
    <submittedName>
        <fullName evidence="1">Uncharacterized protein</fullName>
    </submittedName>
</protein>
<sequence>MSGRTPEEVLAVFGRDLRRYRPPRRRRWRRVFALVALVLAAGGATAAATGSIWAPSPRVSARAFPAGAPVPDAASRPVYVASGPGWRLSASTCRFGRRATAAVFLAVAHGGAGWRCNALSRAVASGVVPPPTLFAPPRSPGRFLLFGAAPGATTRIQALLRDARTGNTRLRGFPVRPAGDAAFTVYVARLAGDAELLTVIGLDARGRPTMRCDQETCR</sequence>
<organism evidence="1 2">
    <name type="scientific">Solirubrobacter ginsenosidimutans</name>
    <dbReference type="NCBI Taxonomy" id="490573"/>
    <lineage>
        <taxon>Bacteria</taxon>
        <taxon>Bacillati</taxon>
        <taxon>Actinomycetota</taxon>
        <taxon>Thermoleophilia</taxon>
        <taxon>Solirubrobacterales</taxon>
        <taxon>Solirubrobacteraceae</taxon>
        <taxon>Solirubrobacter</taxon>
    </lineage>
</organism>
<reference evidence="1" key="1">
    <citation type="submission" date="2022-10" db="EMBL/GenBank/DDBJ databases">
        <title>The WGS of Solirubrobacter ginsenosidimutans DSM 21036.</title>
        <authorList>
            <person name="Jiang Z."/>
        </authorList>
    </citation>
    <scope>NUCLEOTIDE SEQUENCE</scope>
    <source>
        <strain evidence="1">DSM 21036</strain>
    </source>
</reference>
<accession>A0A9X3MZ59</accession>
<comment type="caution">
    <text evidence="1">The sequence shown here is derived from an EMBL/GenBank/DDBJ whole genome shotgun (WGS) entry which is preliminary data.</text>
</comment>
<name>A0A9X3MZ59_9ACTN</name>
<dbReference type="EMBL" id="JAPDOD010000016">
    <property type="protein sequence ID" value="MDA0162158.1"/>
    <property type="molecule type" value="Genomic_DNA"/>
</dbReference>
<gene>
    <name evidence="1" type="ORF">OM076_17940</name>
</gene>
<keyword evidence="2" id="KW-1185">Reference proteome</keyword>
<dbReference type="Proteomes" id="UP001149140">
    <property type="component" value="Unassembled WGS sequence"/>
</dbReference>
<proteinExistence type="predicted"/>
<evidence type="ECO:0000313" key="1">
    <source>
        <dbReference type="EMBL" id="MDA0162158.1"/>
    </source>
</evidence>
<evidence type="ECO:0000313" key="2">
    <source>
        <dbReference type="Proteomes" id="UP001149140"/>
    </source>
</evidence>